<dbReference type="EMBL" id="JAKKPZ010000001">
    <property type="protein sequence ID" value="KAI1728686.1"/>
    <property type="molecule type" value="Genomic_DNA"/>
</dbReference>
<evidence type="ECO:0000256" key="2">
    <source>
        <dbReference type="ARBA" id="ARBA00022448"/>
    </source>
</evidence>
<protein>
    <submittedName>
        <fullName evidence="12">Ion channel domain-containing protein</fullName>
    </submittedName>
</protein>
<evidence type="ECO:0000256" key="3">
    <source>
        <dbReference type="ARBA" id="ARBA00022692"/>
    </source>
</evidence>
<feature type="region of interest" description="Disordered" evidence="9">
    <location>
        <begin position="566"/>
        <end position="650"/>
    </location>
</feature>
<dbReference type="GO" id="GO:0030322">
    <property type="term" value="P:stabilization of membrane potential"/>
    <property type="evidence" value="ECO:0007669"/>
    <property type="project" value="TreeGrafter"/>
</dbReference>
<keyword evidence="13" id="KW-1185">Reference proteome</keyword>
<comment type="similarity">
    <text evidence="8">Belongs to the two pore domain potassium channel (TC 1.A.1.8) family.</text>
</comment>
<evidence type="ECO:0000256" key="4">
    <source>
        <dbReference type="ARBA" id="ARBA00022989"/>
    </source>
</evidence>
<dbReference type="PRINTS" id="PR01333">
    <property type="entry name" value="2POREKCHANEL"/>
</dbReference>
<evidence type="ECO:0000256" key="10">
    <source>
        <dbReference type="SAM" id="Phobius"/>
    </source>
</evidence>
<evidence type="ECO:0000256" key="1">
    <source>
        <dbReference type="ARBA" id="ARBA00004141"/>
    </source>
</evidence>
<dbReference type="PANTHER" id="PTHR11003:SF69">
    <property type="entry name" value="POTASSIUM CHANNEL DOMAIN-CONTAINING PROTEIN"/>
    <property type="match status" value="1"/>
</dbReference>
<evidence type="ECO:0000256" key="7">
    <source>
        <dbReference type="ARBA" id="ARBA00023303"/>
    </source>
</evidence>
<keyword evidence="4 10" id="KW-1133">Transmembrane helix</keyword>
<feature type="transmembrane region" description="Helical" evidence="10">
    <location>
        <begin position="285"/>
        <end position="303"/>
    </location>
</feature>
<dbReference type="Proteomes" id="UP001201812">
    <property type="component" value="Unassembled WGS sequence"/>
</dbReference>
<keyword evidence="3 8" id="KW-0812">Transmembrane</keyword>
<feature type="transmembrane region" description="Helical" evidence="10">
    <location>
        <begin position="173"/>
        <end position="194"/>
    </location>
</feature>
<feature type="transmembrane region" description="Helical" evidence="10">
    <location>
        <begin position="309"/>
        <end position="326"/>
    </location>
</feature>
<evidence type="ECO:0000259" key="11">
    <source>
        <dbReference type="Pfam" id="PF07885"/>
    </source>
</evidence>
<dbReference type="InterPro" id="IPR003280">
    <property type="entry name" value="2pore_dom_K_chnl"/>
</dbReference>
<accession>A0AAD4NI89</accession>
<evidence type="ECO:0000313" key="13">
    <source>
        <dbReference type="Proteomes" id="UP001201812"/>
    </source>
</evidence>
<dbReference type="SUPFAM" id="SSF81324">
    <property type="entry name" value="Voltage-gated potassium channels"/>
    <property type="match status" value="2"/>
</dbReference>
<feature type="compositionally biased region" description="Basic and acidic residues" evidence="9">
    <location>
        <begin position="566"/>
        <end position="588"/>
    </location>
</feature>
<organism evidence="12 13">
    <name type="scientific">Ditylenchus destructor</name>
    <dbReference type="NCBI Taxonomy" id="166010"/>
    <lineage>
        <taxon>Eukaryota</taxon>
        <taxon>Metazoa</taxon>
        <taxon>Ecdysozoa</taxon>
        <taxon>Nematoda</taxon>
        <taxon>Chromadorea</taxon>
        <taxon>Rhabditida</taxon>
        <taxon>Tylenchina</taxon>
        <taxon>Tylenchomorpha</taxon>
        <taxon>Sphaerularioidea</taxon>
        <taxon>Anguinidae</taxon>
        <taxon>Anguininae</taxon>
        <taxon>Ditylenchus</taxon>
    </lineage>
</organism>
<evidence type="ECO:0000256" key="9">
    <source>
        <dbReference type="SAM" id="MobiDB-lite"/>
    </source>
</evidence>
<evidence type="ECO:0000256" key="6">
    <source>
        <dbReference type="ARBA" id="ARBA00023136"/>
    </source>
</evidence>
<dbReference type="PANTHER" id="PTHR11003">
    <property type="entry name" value="POTASSIUM CHANNEL, SUBFAMILY K"/>
    <property type="match status" value="1"/>
</dbReference>
<keyword evidence="7 8" id="KW-0407">Ion channel</keyword>
<feature type="compositionally biased region" description="Polar residues" evidence="9">
    <location>
        <begin position="616"/>
        <end position="630"/>
    </location>
</feature>
<dbReference type="InterPro" id="IPR013099">
    <property type="entry name" value="K_chnl_dom"/>
</dbReference>
<gene>
    <name evidence="12" type="ORF">DdX_00884</name>
</gene>
<keyword evidence="5 8" id="KW-0406">Ion transport</keyword>
<dbReference type="GO" id="GO:0022841">
    <property type="term" value="F:potassium ion leak channel activity"/>
    <property type="evidence" value="ECO:0007669"/>
    <property type="project" value="TreeGrafter"/>
</dbReference>
<dbReference type="Gene3D" id="1.10.287.70">
    <property type="match status" value="1"/>
</dbReference>
<comment type="subcellular location">
    <subcellularLocation>
        <location evidence="1">Membrane</location>
        <topology evidence="1">Multi-pass membrane protein</topology>
    </subcellularLocation>
</comment>
<dbReference type="AlphaFoldDB" id="A0AAD4NI89"/>
<feature type="compositionally biased region" description="Low complexity" evidence="9">
    <location>
        <begin position="595"/>
        <end position="605"/>
    </location>
</feature>
<proteinExistence type="inferred from homology"/>
<evidence type="ECO:0000256" key="5">
    <source>
        <dbReference type="ARBA" id="ARBA00023065"/>
    </source>
</evidence>
<evidence type="ECO:0000313" key="12">
    <source>
        <dbReference type="EMBL" id="KAI1728686.1"/>
    </source>
</evidence>
<feature type="transmembrane region" description="Helical" evidence="10">
    <location>
        <begin position="20"/>
        <end position="45"/>
    </location>
</feature>
<name>A0AAD4NI89_9BILA</name>
<keyword evidence="6 10" id="KW-0472">Membrane</keyword>
<dbReference type="GO" id="GO:0005886">
    <property type="term" value="C:plasma membrane"/>
    <property type="evidence" value="ECO:0007669"/>
    <property type="project" value="TreeGrafter"/>
</dbReference>
<feature type="domain" description="Potassium channel" evidence="11">
    <location>
        <begin position="138"/>
        <end position="195"/>
    </location>
</feature>
<evidence type="ECO:0000256" key="8">
    <source>
        <dbReference type="RuleBase" id="RU003857"/>
    </source>
</evidence>
<sequence>MTGWMSLAPLRSCLYLYRKPLVVNILCLFFLILYSAFGGFVFLHFEEPNSRHIKRIEFDEKYKCVENAFISHNNHLHGRKNKTSKTVAVDIGFHAQNKPRQNENYSLGEYIVLPLRQVTLARRITERCVMEQKYGERMEWNLKNAGLFGFGILTTLGYGKIEPQTTNGRLFTVIYGFIGVPFTVIIFTNFGRYLQNLERIVRRRFCGEASRLHSRARRRSSSSGARSSTVITLGASQQWDEEPSATYRPNAKRTVVISTDPRLSTGSVESTEENDEHDQISPTTLICIVLFYLFLGAALMSHLDDQVDFFNGIYFAFLCLTAIEYGKLIPTNSWYLPLVIIYICFGLAISTIALDIGSTYVRRLYFVGRKFRDIAGVTIWFGSKRFVVCIQLLAKFVWSSLRVRELLAALGHNIGLEPAVLCDLDLEQLVTNAIQVKEGRLTRVPQTHMIMDGIWPPELVPLFVKEGHFPDFVDADEKRGSVISRSGSLRYRSQLSSLYHGWRHYPIHPSPPPHHLPKSPPLPTLSASTRKFSVRFDDRIEKPRGSMQAEINKPEHMNTVAQDFKLRTSDSRVVGDDSTSRVSERDESVNYSINSSTLSTSSSSLQVAECSRDKMVSQTESDTEPETSISARDAFINAGEALPAVDEDQQ</sequence>
<feature type="domain" description="Potassium channel" evidence="11">
    <location>
        <begin position="289"/>
        <end position="361"/>
    </location>
</feature>
<feature type="transmembrane region" description="Helical" evidence="10">
    <location>
        <begin position="140"/>
        <end position="161"/>
    </location>
</feature>
<comment type="caution">
    <text evidence="12">The sequence shown here is derived from an EMBL/GenBank/DDBJ whole genome shotgun (WGS) entry which is preliminary data.</text>
</comment>
<feature type="transmembrane region" description="Helical" evidence="10">
    <location>
        <begin position="333"/>
        <end position="354"/>
    </location>
</feature>
<reference evidence="12" key="1">
    <citation type="submission" date="2022-01" db="EMBL/GenBank/DDBJ databases">
        <title>Genome Sequence Resource for Two Populations of Ditylenchus destructor, the Migratory Endoparasitic Phytonematode.</title>
        <authorList>
            <person name="Zhang H."/>
            <person name="Lin R."/>
            <person name="Xie B."/>
        </authorList>
    </citation>
    <scope>NUCLEOTIDE SEQUENCE</scope>
    <source>
        <strain evidence="12">BazhouSP</strain>
    </source>
</reference>
<dbReference type="GO" id="GO:0015271">
    <property type="term" value="F:outward rectifier potassium channel activity"/>
    <property type="evidence" value="ECO:0007669"/>
    <property type="project" value="TreeGrafter"/>
</dbReference>
<keyword evidence="2 8" id="KW-0813">Transport</keyword>
<dbReference type="Pfam" id="PF07885">
    <property type="entry name" value="Ion_trans_2"/>
    <property type="match status" value="2"/>
</dbReference>